<proteinExistence type="predicted"/>
<name>A0A5D6W1G4_9FIRM</name>
<keyword evidence="4 5" id="KW-0472">Membrane</keyword>
<feature type="transmembrane region" description="Helical" evidence="5">
    <location>
        <begin position="12"/>
        <end position="30"/>
    </location>
</feature>
<evidence type="ECO:0000256" key="1">
    <source>
        <dbReference type="ARBA" id="ARBA00004141"/>
    </source>
</evidence>
<keyword evidence="3 5" id="KW-1133">Transmembrane helix</keyword>
<dbReference type="InterPro" id="IPR002657">
    <property type="entry name" value="BilAc:Na_symport/Acr3"/>
</dbReference>
<protein>
    <submittedName>
        <fullName evidence="6">Bile acid:sodium symporter family protein</fullName>
    </submittedName>
</protein>
<dbReference type="InterPro" id="IPR038770">
    <property type="entry name" value="Na+/solute_symporter_sf"/>
</dbReference>
<evidence type="ECO:0000256" key="3">
    <source>
        <dbReference type="ARBA" id="ARBA00022989"/>
    </source>
</evidence>
<dbReference type="PANTHER" id="PTHR10361:SF28">
    <property type="entry name" value="P3 PROTEIN-RELATED"/>
    <property type="match status" value="1"/>
</dbReference>
<evidence type="ECO:0000256" key="4">
    <source>
        <dbReference type="ARBA" id="ARBA00023136"/>
    </source>
</evidence>
<dbReference type="OrthoDB" id="9806785at2"/>
<dbReference type="RefSeq" id="WP_149172103.1">
    <property type="nucleotide sequence ID" value="NZ_VTOY01000013.1"/>
</dbReference>
<reference evidence="6 7" key="1">
    <citation type="submission" date="2019-08" db="EMBL/GenBank/DDBJ databases">
        <title>Selenomonas sp. mPRGC5 and Selenomonas sp. mPRGC8 isolated from ruminal fluid of dairy goat (Capra hircus).</title>
        <authorList>
            <person name="Poothong S."/>
            <person name="Nuengjamnong C."/>
            <person name="Tanasupawat S."/>
        </authorList>
    </citation>
    <scope>NUCLEOTIDE SEQUENCE [LARGE SCALE GENOMIC DNA]</scope>
    <source>
        <strain evidence="7">mPRGC5</strain>
    </source>
</reference>
<evidence type="ECO:0000313" key="6">
    <source>
        <dbReference type="EMBL" id="TYZ20608.1"/>
    </source>
</evidence>
<dbReference type="PANTHER" id="PTHR10361">
    <property type="entry name" value="SODIUM-BILE ACID COTRANSPORTER"/>
    <property type="match status" value="1"/>
</dbReference>
<dbReference type="AlphaFoldDB" id="A0A5D6W1G4"/>
<dbReference type="Proteomes" id="UP000323646">
    <property type="component" value="Unassembled WGS sequence"/>
</dbReference>
<evidence type="ECO:0000256" key="2">
    <source>
        <dbReference type="ARBA" id="ARBA00022692"/>
    </source>
</evidence>
<feature type="transmembrane region" description="Helical" evidence="5">
    <location>
        <begin position="67"/>
        <end position="89"/>
    </location>
</feature>
<dbReference type="GO" id="GO:0016020">
    <property type="term" value="C:membrane"/>
    <property type="evidence" value="ECO:0007669"/>
    <property type="project" value="UniProtKB-SubCell"/>
</dbReference>
<dbReference type="Pfam" id="PF01758">
    <property type="entry name" value="SBF"/>
    <property type="match status" value="1"/>
</dbReference>
<dbReference type="InterPro" id="IPR004710">
    <property type="entry name" value="Bilac:Na_transpt"/>
</dbReference>
<dbReference type="Gene3D" id="1.20.1530.20">
    <property type="match status" value="1"/>
</dbReference>
<evidence type="ECO:0000313" key="7">
    <source>
        <dbReference type="Proteomes" id="UP000323646"/>
    </source>
</evidence>
<dbReference type="EMBL" id="VTOY01000013">
    <property type="protein sequence ID" value="TYZ20608.1"/>
    <property type="molecule type" value="Genomic_DNA"/>
</dbReference>
<comment type="subcellular location">
    <subcellularLocation>
        <location evidence="1">Membrane</location>
        <topology evidence="1">Multi-pass membrane protein</topology>
    </subcellularLocation>
</comment>
<accession>A0A5D6W1G4</accession>
<organism evidence="6 7">
    <name type="scientific">Selenomonas ruminis</name>
    <dbReference type="NCBI Taxonomy" id="2593411"/>
    <lineage>
        <taxon>Bacteria</taxon>
        <taxon>Bacillati</taxon>
        <taxon>Bacillota</taxon>
        <taxon>Negativicutes</taxon>
        <taxon>Selenomonadales</taxon>
        <taxon>Selenomonadaceae</taxon>
        <taxon>Selenomonas</taxon>
    </lineage>
</organism>
<feature type="transmembrane region" description="Helical" evidence="5">
    <location>
        <begin position="130"/>
        <end position="148"/>
    </location>
</feature>
<feature type="transmembrane region" description="Helical" evidence="5">
    <location>
        <begin position="36"/>
        <end position="55"/>
    </location>
</feature>
<feature type="transmembrane region" description="Helical" evidence="5">
    <location>
        <begin position="188"/>
        <end position="212"/>
    </location>
</feature>
<comment type="caution">
    <text evidence="6">The sequence shown here is derived from an EMBL/GenBank/DDBJ whole genome shotgun (WGS) entry which is preliminary data.</text>
</comment>
<feature type="transmembrane region" description="Helical" evidence="5">
    <location>
        <begin position="218"/>
        <end position="241"/>
    </location>
</feature>
<feature type="transmembrane region" description="Helical" evidence="5">
    <location>
        <begin position="95"/>
        <end position="118"/>
    </location>
</feature>
<keyword evidence="2 5" id="KW-0812">Transmembrane</keyword>
<feature type="transmembrane region" description="Helical" evidence="5">
    <location>
        <begin position="154"/>
        <end position="176"/>
    </location>
</feature>
<gene>
    <name evidence="6" type="ORF">FZ040_11415</name>
</gene>
<sequence>MKKIIKALVDNLALLVIGVGVLGAVAPGTLTWVGPYVSWMLGVVMFGMGMTLRVEDFRNVLRHPWQVGLGVAAQFLIMPFVAYGLVKAFNLPPELAVGVILVGTCPGGTASNVIAYLAKGDVALSVSMTMTTTLLAPIVTPALTWFLADAWVNVSFMAMMISIAEMVLAPVLLGLAIHHFAERQVERIMPVMPLVSVVCIVLLVGCVVALSAAKLVEVGLLMFGLVILHNGFGLLLGYVMANACHLDSRKARTVAIEVGMQNSGMAASLAIMYFNPAAAIPGAIFSVWHNVSGSLVANYFARKEEKEELKAVNA</sequence>
<evidence type="ECO:0000256" key="5">
    <source>
        <dbReference type="SAM" id="Phobius"/>
    </source>
</evidence>
<keyword evidence="7" id="KW-1185">Reference proteome</keyword>